<organism evidence="2 3">
    <name type="scientific">Fasciola hepatica</name>
    <name type="common">Liver fluke</name>
    <dbReference type="NCBI Taxonomy" id="6192"/>
    <lineage>
        <taxon>Eukaryota</taxon>
        <taxon>Metazoa</taxon>
        <taxon>Spiralia</taxon>
        <taxon>Lophotrochozoa</taxon>
        <taxon>Platyhelminthes</taxon>
        <taxon>Trematoda</taxon>
        <taxon>Digenea</taxon>
        <taxon>Plagiorchiida</taxon>
        <taxon>Echinostomata</taxon>
        <taxon>Echinostomatoidea</taxon>
        <taxon>Fasciolidae</taxon>
        <taxon>Fasciola</taxon>
    </lineage>
</organism>
<evidence type="ECO:0000313" key="3">
    <source>
        <dbReference type="Proteomes" id="UP000230066"/>
    </source>
</evidence>
<accession>A0A4E0RCT7</accession>
<protein>
    <submittedName>
        <fullName evidence="2">Uncharacterized protein</fullName>
    </submittedName>
</protein>
<dbReference type="EMBL" id="JXXN02001215">
    <property type="protein sequence ID" value="THD25266.1"/>
    <property type="molecule type" value="Genomic_DNA"/>
</dbReference>
<proteinExistence type="predicted"/>
<feature type="transmembrane region" description="Helical" evidence="1">
    <location>
        <begin position="21"/>
        <end position="46"/>
    </location>
</feature>
<sequence>MYLSCHFYRPILDYLHLFPICKFYCALLSVSFFTLLHLYPIFFLILQSPWYFVRVGNYRCSGYCARN</sequence>
<dbReference type="Proteomes" id="UP000230066">
    <property type="component" value="Unassembled WGS sequence"/>
</dbReference>
<keyword evidence="1" id="KW-0472">Membrane</keyword>
<dbReference type="AlphaFoldDB" id="A0A4E0RCT7"/>
<evidence type="ECO:0000313" key="2">
    <source>
        <dbReference type="EMBL" id="THD25266.1"/>
    </source>
</evidence>
<name>A0A4E0RCT7_FASHE</name>
<keyword evidence="1" id="KW-1133">Transmembrane helix</keyword>
<keyword evidence="3" id="KW-1185">Reference proteome</keyword>
<gene>
    <name evidence="2" type="ORF">D915_004095</name>
</gene>
<reference evidence="2" key="1">
    <citation type="submission" date="2019-03" db="EMBL/GenBank/DDBJ databases">
        <title>Improved annotation for the trematode Fasciola hepatica.</title>
        <authorList>
            <person name="Choi Y.-J."/>
            <person name="Martin J."/>
            <person name="Mitreva M."/>
        </authorList>
    </citation>
    <scope>NUCLEOTIDE SEQUENCE [LARGE SCALE GENOMIC DNA]</scope>
</reference>
<evidence type="ECO:0000256" key="1">
    <source>
        <dbReference type="SAM" id="Phobius"/>
    </source>
</evidence>
<keyword evidence="1" id="KW-0812">Transmembrane</keyword>
<comment type="caution">
    <text evidence="2">The sequence shown here is derived from an EMBL/GenBank/DDBJ whole genome shotgun (WGS) entry which is preliminary data.</text>
</comment>